<dbReference type="InterPro" id="IPR001394">
    <property type="entry name" value="Peptidase_C19_UCH"/>
</dbReference>
<keyword evidence="10" id="KW-0862">Zinc</keyword>
<evidence type="ECO:0000256" key="13">
    <source>
        <dbReference type="SAM" id="Phobius"/>
    </source>
</evidence>
<evidence type="ECO:0000256" key="5">
    <source>
        <dbReference type="ARBA" id="ARBA00022723"/>
    </source>
</evidence>
<dbReference type="Gene3D" id="3.90.70.10">
    <property type="entry name" value="Cysteine proteinases"/>
    <property type="match status" value="1"/>
</dbReference>
<keyword evidence="8" id="KW-0378">Hydrolase</keyword>
<dbReference type="PROSITE" id="PS50865">
    <property type="entry name" value="ZF_MYND_2"/>
    <property type="match status" value="1"/>
</dbReference>
<dbReference type="Pfam" id="PF00443">
    <property type="entry name" value="UCH"/>
    <property type="match status" value="1"/>
</dbReference>
<proteinExistence type="inferred from homology"/>
<keyword evidence="13" id="KW-0472">Membrane</keyword>
<name>A0A2P2L7C0_RHIMU</name>
<keyword evidence="5" id="KW-0479">Metal-binding</keyword>
<evidence type="ECO:0000259" key="15">
    <source>
        <dbReference type="PROSITE" id="PS50865"/>
    </source>
</evidence>
<dbReference type="GO" id="GO:0004843">
    <property type="term" value="F:cysteine-type deubiquitinase activity"/>
    <property type="evidence" value="ECO:0007669"/>
    <property type="project" value="UniProtKB-EC"/>
</dbReference>
<dbReference type="PROSITE" id="PS50235">
    <property type="entry name" value="USP_3"/>
    <property type="match status" value="1"/>
</dbReference>
<evidence type="ECO:0000259" key="14">
    <source>
        <dbReference type="PROSITE" id="PS50235"/>
    </source>
</evidence>
<comment type="similarity">
    <text evidence="2">Belongs to the peptidase C19 family.</text>
</comment>
<feature type="transmembrane region" description="Helical" evidence="13">
    <location>
        <begin position="6"/>
        <end position="27"/>
    </location>
</feature>
<dbReference type="GO" id="GO:0005634">
    <property type="term" value="C:nucleus"/>
    <property type="evidence" value="ECO:0007669"/>
    <property type="project" value="TreeGrafter"/>
</dbReference>
<dbReference type="GO" id="GO:0016579">
    <property type="term" value="P:protein deubiquitination"/>
    <property type="evidence" value="ECO:0007669"/>
    <property type="project" value="InterPro"/>
</dbReference>
<comment type="catalytic activity">
    <reaction evidence="1">
        <text>Thiol-dependent hydrolysis of ester, thioester, amide, peptide and isopeptide bonds formed by the C-terminal Gly of ubiquitin (a 76-residue protein attached to proteins as an intracellular targeting signal).</text>
        <dbReference type="EC" id="3.4.19.12"/>
    </reaction>
</comment>
<feature type="region of interest" description="Disordered" evidence="12">
    <location>
        <begin position="780"/>
        <end position="817"/>
    </location>
</feature>
<evidence type="ECO:0000313" key="16">
    <source>
        <dbReference type="EMBL" id="MBX13868.1"/>
    </source>
</evidence>
<dbReference type="InterPro" id="IPR050164">
    <property type="entry name" value="Peptidase_C19"/>
</dbReference>
<feature type="region of interest" description="Disordered" evidence="12">
    <location>
        <begin position="843"/>
        <end position="943"/>
    </location>
</feature>
<dbReference type="Pfam" id="PF01753">
    <property type="entry name" value="zf-MYND"/>
    <property type="match status" value="1"/>
</dbReference>
<evidence type="ECO:0000256" key="2">
    <source>
        <dbReference type="ARBA" id="ARBA00009085"/>
    </source>
</evidence>
<dbReference type="EMBL" id="GGEC01033384">
    <property type="protein sequence ID" value="MBX13868.1"/>
    <property type="molecule type" value="Transcribed_RNA"/>
</dbReference>
<protein>
    <recommendedName>
        <fullName evidence="3">ubiquitinyl hydrolase 1</fullName>
        <ecNumber evidence="3">3.4.19.12</ecNumber>
    </recommendedName>
</protein>
<dbReference type="PROSITE" id="PS01360">
    <property type="entry name" value="ZF_MYND_1"/>
    <property type="match status" value="1"/>
</dbReference>
<feature type="compositionally biased region" description="Polar residues" evidence="12">
    <location>
        <begin position="915"/>
        <end position="934"/>
    </location>
</feature>
<evidence type="ECO:0000256" key="9">
    <source>
        <dbReference type="ARBA" id="ARBA00022807"/>
    </source>
</evidence>
<organism evidence="16">
    <name type="scientific">Rhizophora mucronata</name>
    <name type="common">Asiatic mangrove</name>
    <dbReference type="NCBI Taxonomy" id="61149"/>
    <lineage>
        <taxon>Eukaryota</taxon>
        <taxon>Viridiplantae</taxon>
        <taxon>Streptophyta</taxon>
        <taxon>Embryophyta</taxon>
        <taxon>Tracheophyta</taxon>
        <taxon>Spermatophyta</taxon>
        <taxon>Magnoliopsida</taxon>
        <taxon>eudicotyledons</taxon>
        <taxon>Gunneridae</taxon>
        <taxon>Pentapetalae</taxon>
        <taxon>rosids</taxon>
        <taxon>fabids</taxon>
        <taxon>Malpighiales</taxon>
        <taxon>Rhizophoraceae</taxon>
        <taxon>Rhizophora</taxon>
    </lineage>
</organism>
<feature type="domain" description="MYND-type" evidence="15">
    <location>
        <begin position="77"/>
        <end position="114"/>
    </location>
</feature>
<dbReference type="InterPro" id="IPR002893">
    <property type="entry name" value="Znf_MYND"/>
</dbReference>
<evidence type="ECO:0000256" key="1">
    <source>
        <dbReference type="ARBA" id="ARBA00000707"/>
    </source>
</evidence>
<evidence type="ECO:0000256" key="6">
    <source>
        <dbReference type="ARBA" id="ARBA00022771"/>
    </source>
</evidence>
<dbReference type="GO" id="GO:0006508">
    <property type="term" value="P:proteolysis"/>
    <property type="evidence" value="ECO:0007669"/>
    <property type="project" value="UniProtKB-KW"/>
</dbReference>
<keyword evidence="4" id="KW-0645">Protease</keyword>
<feature type="compositionally biased region" description="Low complexity" evidence="12">
    <location>
        <begin position="796"/>
        <end position="808"/>
    </location>
</feature>
<evidence type="ECO:0000256" key="11">
    <source>
        <dbReference type="PROSITE-ProRule" id="PRU00134"/>
    </source>
</evidence>
<dbReference type="PANTHER" id="PTHR24006:SF874">
    <property type="entry name" value="UBIQUITIN CARBOXYL-TERMINAL HYDROLASE 16"/>
    <property type="match status" value="1"/>
</dbReference>
<evidence type="ECO:0000256" key="8">
    <source>
        <dbReference type="ARBA" id="ARBA00022801"/>
    </source>
</evidence>
<dbReference type="PROSITE" id="PS00972">
    <property type="entry name" value="USP_1"/>
    <property type="match status" value="1"/>
</dbReference>
<feature type="region of interest" description="Disordered" evidence="12">
    <location>
        <begin position="371"/>
        <end position="398"/>
    </location>
</feature>
<evidence type="ECO:0000256" key="7">
    <source>
        <dbReference type="ARBA" id="ARBA00022786"/>
    </source>
</evidence>
<keyword evidence="6 11" id="KW-0863">Zinc-finger</keyword>
<dbReference type="InterPro" id="IPR038765">
    <property type="entry name" value="Papain-like_cys_pep_sf"/>
</dbReference>
<feature type="compositionally biased region" description="Low complexity" evidence="12">
    <location>
        <begin position="214"/>
        <end position="223"/>
    </location>
</feature>
<keyword evidence="13" id="KW-0812">Transmembrane</keyword>
<feature type="compositionally biased region" description="Low complexity" evidence="12">
    <location>
        <begin position="845"/>
        <end position="872"/>
    </location>
</feature>
<evidence type="ECO:0000256" key="10">
    <source>
        <dbReference type="ARBA" id="ARBA00022833"/>
    </source>
</evidence>
<accession>A0A2P2L7C0</accession>
<feature type="domain" description="USP" evidence="14">
    <location>
        <begin position="462"/>
        <end position="767"/>
    </location>
</feature>
<dbReference type="GO" id="GO:0005829">
    <property type="term" value="C:cytosol"/>
    <property type="evidence" value="ECO:0007669"/>
    <property type="project" value="TreeGrafter"/>
</dbReference>
<feature type="compositionally biased region" description="Low complexity" evidence="12">
    <location>
        <begin position="194"/>
        <end position="206"/>
    </location>
</feature>
<dbReference type="GO" id="GO:0008270">
    <property type="term" value="F:zinc ion binding"/>
    <property type="evidence" value="ECO:0007669"/>
    <property type="project" value="UniProtKB-KW"/>
</dbReference>
<dbReference type="FunFam" id="6.10.140.2220:FF:000006">
    <property type="entry name" value="Ubiquitin carboxyl-terminal hydrolase 15"/>
    <property type="match status" value="1"/>
</dbReference>
<sequence>MLLAGDLGFSSLVLVVCLVFPVASLVIRRKWRLSVARTEEVRRLLVLASEEAARAELEATISHAAVSVPVSPNNYQCAVCYCPTTTRCARCKSVRYCSGKCQIIHWRQGHKEECQPPHLTYCIDEVGSNSRQKFAKQGKHFVNNDGYESAQIETSPSESALSNSSCSAGVPCMKDDSAIVDPVADTEGTYCTESSGSSFSGFSTSTLRDESSDDVSVSDSISSNEPEGPDGQICSDTAPGIQASILHDVDQTKPSSPNFARLVDSVDSFSTFSKLSQISSHDNCGKSWCATSNSSFQSTNAVFRGSTTSTGKASSACCRRALDSAVSSNDAHGHSAMSSSSGAVNGKLSPSASCASSNCMDKNYSGDSKVSKISELKSESAPPSHTHQPSCPEEALSESKFSSSDSQSHFATGATELPVPNVKMSKVNNVEGGCTTSSNVALFPYDLFVWLYTSNKVEVRPFGLINCGNSCYANAVLQCLAFTPPLVAYLVQGLHSKICVRKEWCFTCDFEDLILKAKEGKSPLSPIHILSQLQKIGTHLGSGREEDAHEFLRCAIDKMHSVCLEEARVSMMGSSEEETTLIGLTFGGHLQSKIRCMKCHYKSERQERMMDLAVEIGGEIGKLEDALRRFTSTEILDGDNKYHCSRCKSYEKAKKKLTILEAPNILTIALKRFQSGKFGKLNKPIQFPEILDLAPYISGTSDKSPMYRLYGVIVHLDVMNAAFSGHYVSYIKTIQNKWFKIDDSMVTPVELDSVLTKGAYMLLYARCSPRAPRLLRNIMVSPDPKNKGIPPRINGKNTKSNSRSTSTRLSAVQSHPNSVDDMANVESFFSKFHRLQRILEEDSSSDNYSFTSSNSDEGSCSTDSTRESTSTDELSEYIFGGSNSSWRNTPDTDSCSSSSSPLYSRHLPFADRDQNASSISKTSRSQIDHSSSPMEHNERWDVNSDTAKKCRNLVDSSSCRETDSGKLGMVDPFNDVNSGVSFRRSNRERRG</sequence>
<reference evidence="16" key="1">
    <citation type="submission" date="2018-02" db="EMBL/GenBank/DDBJ databases">
        <title>Rhizophora mucronata_Transcriptome.</title>
        <authorList>
            <person name="Meera S.P."/>
            <person name="Sreeshan A."/>
            <person name="Augustine A."/>
        </authorList>
    </citation>
    <scope>NUCLEOTIDE SEQUENCE</scope>
    <source>
        <tissue evidence="16">Leaf</tissue>
    </source>
</reference>
<dbReference type="InterPro" id="IPR018200">
    <property type="entry name" value="USP_CS"/>
</dbReference>
<dbReference type="Gene3D" id="6.10.140.2220">
    <property type="match status" value="1"/>
</dbReference>
<dbReference type="SUPFAM" id="SSF144232">
    <property type="entry name" value="HIT/MYND zinc finger-like"/>
    <property type="match status" value="1"/>
</dbReference>
<dbReference type="SUPFAM" id="SSF54001">
    <property type="entry name" value="Cysteine proteinases"/>
    <property type="match status" value="1"/>
</dbReference>
<keyword evidence="13" id="KW-1133">Transmembrane helix</keyword>
<feature type="region of interest" description="Disordered" evidence="12">
    <location>
        <begin position="189"/>
        <end position="237"/>
    </location>
</feature>
<evidence type="ECO:0000256" key="12">
    <source>
        <dbReference type="SAM" id="MobiDB-lite"/>
    </source>
</evidence>
<dbReference type="AlphaFoldDB" id="A0A2P2L7C0"/>
<evidence type="ECO:0000256" key="3">
    <source>
        <dbReference type="ARBA" id="ARBA00012759"/>
    </source>
</evidence>
<dbReference type="PANTHER" id="PTHR24006">
    <property type="entry name" value="UBIQUITIN CARBOXYL-TERMINAL HYDROLASE"/>
    <property type="match status" value="1"/>
</dbReference>
<feature type="compositionally biased region" description="Polar residues" evidence="12">
    <location>
        <begin position="881"/>
        <end position="893"/>
    </location>
</feature>
<dbReference type="EC" id="3.4.19.12" evidence="3"/>
<keyword evidence="9" id="KW-0788">Thiol protease</keyword>
<evidence type="ECO:0000256" key="4">
    <source>
        <dbReference type="ARBA" id="ARBA00022670"/>
    </source>
</evidence>
<dbReference type="FunFam" id="3.90.70.10:FF:000026">
    <property type="entry name" value="Ubiquitin carboxyl-terminal hydrolase 15"/>
    <property type="match status" value="1"/>
</dbReference>
<dbReference type="InterPro" id="IPR028889">
    <property type="entry name" value="USP"/>
</dbReference>
<keyword evidence="7" id="KW-0833">Ubl conjugation pathway</keyword>